<dbReference type="Gene3D" id="3.40.50.300">
    <property type="entry name" value="P-loop containing nucleotide triphosphate hydrolases"/>
    <property type="match status" value="1"/>
</dbReference>
<dbReference type="SUPFAM" id="SSF52540">
    <property type="entry name" value="P-loop containing nucleoside triphosphate hydrolases"/>
    <property type="match status" value="1"/>
</dbReference>
<dbReference type="GO" id="GO:0005524">
    <property type="term" value="F:ATP binding"/>
    <property type="evidence" value="ECO:0007669"/>
    <property type="project" value="InterPro"/>
</dbReference>
<dbReference type="AlphaFoldDB" id="F5Y9N7"/>
<dbReference type="HOGENOM" id="CLU_065561_0_0_12"/>
<gene>
    <name evidence="2" type="ordered locus">TREAZ_0793</name>
</gene>
<dbReference type="OrthoDB" id="9768555at2"/>
<dbReference type="eggNOG" id="COG0714">
    <property type="taxonomic scope" value="Bacteria"/>
</dbReference>
<dbReference type="STRING" id="545695.TREAZ_0793"/>
<dbReference type="Pfam" id="PF07728">
    <property type="entry name" value="AAA_5"/>
    <property type="match status" value="1"/>
</dbReference>
<dbReference type="RefSeq" id="WP_015711176.1">
    <property type="nucleotide sequence ID" value="NC_015577.1"/>
</dbReference>
<evidence type="ECO:0000259" key="1">
    <source>
        <dbReference type="Pfam" id="PF07728"/>
    </source>
</evidence>
<dbReference type="KEGG" id="taz:TREAZ_0793"/>
<dbReference type="InterPro" id="IPR011704">
    <property type="entry name" value="ATPase_dyneun-rel_AAA"/>
</dbReference>
<protein>
    <submittedName>
        <fullName evidence="2">ATPase, AAA family</fullName>
    </submittedName>
</protein>
<dbReference type="EMBL" id="CP001841">
    <property type="protein sequence ID" value="AEF81285.1"/>
    <property type="molecule type" value="Genomic_DNA"/>
</dbReference>
<reference evidence="3" key="1">
    <citation type="submission" date="2009-12" db="EMBL/GenBank/DDBJ databases">
        <title>Complete sequence of Treponema azotonutricium strain ZAS-9.</title>
        <authorList>
            <person name="Tetu S.G."/>
            <person name="Matson E."/>
            <person name="Ren Q."/>
            <person name="Seshadri R."/>
            <person name="Elbourne L."/>
            <person name="Hassan K.A."/>
            <person name="Durkin A."/>
            <person name="Radune D."/>
            <person name="Mohamoud Y."/>
            <person name="Shay R."/>
            <person name="Jin S."/>
            <person name="Zhang X."/>
            <person name="Lucey K."/>
            <person name="Ballor N.R."/>
            <person name="Ottesen E."/>
            <person name="Rosenthal R."/>
            <person name="Allen A."/>
            <person name="Leadbetter J.R."/>
            <person name="Paulsen I.T."/>
        </authorList>
    </citation>
    <scope>NUCLEOTIDE SEQUENCE [LARGE SCALE GENOMIC DNA]</scope>
    <source>
        <strain evidence="3">ATCC BAA-888 / DSM 13862 / ZAS-9</strain>
    </source>
</reference>
<organism evidence="2 3">
    <name type="scientific">Leadbettera azotonutricia (strain ATCC BAA-888 / DSM 13862 / ZAS-9)</name>
    <name type="common">Treponema azotonutricium</name>
    <dbReference type="NCBI Taxonomy" id="545695"/>
    <lineage>
        <taxon>Bacteria</taxon>
        <taxon>Pseudomonadati</taxon>
        <taxon>Spirochaetota</taxon>
        <taxon>Spirochaetia</taxon>
        <taxon>Spirochaetales</taxon>
        <taxon>Breznakiellaceae</taxon>
        <taxon>Leadbettera</taxon>
    </lineage>
</organism>
<feature type="domain" description="ATPase dynein-related AAA" evidence="1">
    <location>
        <begin position="85"/>
        <end position="225"/>
    </location>
</feature>
<proteinExistence type="predicted"/>
<dbReference type="GO" id="GO:0016887">
    <property type="term" value="F:ATP hydrolysis activity"/>
    <property type="evidence" value="ECO:0007669"/>
    <property type="project" value="InterPro"/>
</dbReference>
<accession>F5Y9N7</accession>
<name>F5Y9N7_LEAAZ</name>
<reference evidence="2 3" key="2">
    <citation type="journal article" date="2011" name="ISME J.">
        <title>RNA-seq reveals cooperative metabolic interactions between two termite-gut spirochete species in co-culture.</title>
        <authorList>
            <person name="Rosenthal A.Z."/>
            <person name="Matson E.G."/>
            <person name="Eldar A."/>
            <person name="Leadbetter J.R."/>
        </authorList>
    </citation>
    <scope>NUCLEOTIDE SEQUENCE [LARGE SCALE GENOMIC DNA]</scope>
    <source>
        <strain evidence="3">ATCC BAA-888 / DSM 13862 / ZAS-9</strain>
    </source>
</reference>
<dbReference type="InterPro" id="IPR027417">
    <property type="entry name" value="P-loop_NTPase"/>
</dbReference>
<evidence type="ECO:0000313" key="2">
    <source>
        <dbReference type="EMBL" id="AEF81285.1"/>
    </source>
</evidence>
<sequence length="371" mass="40820">MDSNNIQRPLAETRFKEELEALKANDSGGKPANWALSPRGVRAFILGANKPLLLGKEKVTVTQKFYGDDALVERAIVTLAGNRGLMLVGEPGTAKSMLSELLAAGISGNSANTIQGTAGTSEDGIKYSWNYAMLLAKGPVPEALVPGPVYIGMEKGLITRFEEITRCPLEIQDSLISIMSDRVLHIPEFGAEGVRFAMRGFNIIATANTRDKGINEMSSALKRRFNFETVEAVKSVQLEGRIISEQCADLFASSGVEMQIQDDVVEVLSTTYNELRSGASFEKAKIQKLDAVMSTAEAVSVYFQSALDAHYYRDGKIRMQNLTENLLGAVMKENRDDLPKLKDYFSGAVKLKAERLGGIWQEYYESRRVIK</sequence>
<dbReference type="InterPro" id="IPR050764">
    <property type="entry name" value="CbbQ/NirQ/NorQ/GpvN"/>
</dbReference>
<evidence type="ECO:0000313" key="3">
    <source>
        <dbReference type="Proteomes" id="UP000009222"/>
    </source>
</evidence>
<dbReference type="InParanoid" id="F5Y9N7"/>
<dbReference type="PANTHER" id="PTHR42759:SF1">
    <property type="entry name" value="MAGNESIUM-CHELATASE SUBUNIT CHLD"/>
    <property type="match status" value="1"/>
</dbReference>
<dbReference type="Proteomes" id="UP000009222">
    <property type="component" value="Chromosome"/>
</dbReference>
<keyword evidence="3" id="KW-1185">Reference proteome</keyword>
<dbReference type="PANTHER" id="PTHR42759">
    <property type="entry name" value="MOXR FAMILY PROTEIN"/>
    <property type="match status" value="1"/>
</dbReference>